<name>A0A126T904_9GAMM</name>
<feature type="region of interest" description="Disordered" evidence="1">
    <location>
        <begin position="200"/>
        <end position="241"/>
    </location>
</feature>
<dbReference type="Proteomes" id="UP000030512">
    <property type="component" value="Chromosome"/>
</dbReference>
<evidence type="ECO:0008006" key="4">
    <source>
        <dbReference type="Google" id="ProtNLM"/>
    </source>
</evidence>
<dbReference type="OrthoDB" id="6881845at2"/>
<accession>A0A126T904</accession>
<evidence type="ECO:0000313" key="3">
    <source>
        <dbReference type="Proteomes" id="UP000030512"/>
    </source>
</evidence>
<dbReference type="RefSeq" id="WP_036276838.1">
    <property type="nucleotide sequence ID" value="NZ_CP014476.1"/>
</dbReference>
<organism evidence="2 3">
    <name type="scientific">Methylomonas denitrificans</name>
    <dbReference type="NCBI Taxonomy" id="1538553"/>
    <lineage>
        <taxon>Bacteria</taxon>
        <taxon>Pseudomonadati</taxon>
        <taxon>Pseudomonadota</taxon>
        <taxon>Gammaproteobacteria</taxon>
        <taxon>Methylococcales</taxon>
        <taxon>Methylococcaceae</taxon>
        <taxon>Methylomonas</taxon>
    </lineage>
</organism>
<proteinExistence type="predicted"/>
<evidence type="ECO:0000313" key="2">
    <source>
        <dbReference type="EMBL" id="AMK78540.1"/>
    </source>
</evidence>
<feature type="compositionally biased region" description="Basic and acidic residues" evidence="1">
    <location>
        <begin position="204"/>
        <end position="215"/>
    </location>
</feature>
<protein>
    <recommendedName>
        <fullName evidence="4">Lipoprotein</fullName>
    </recommendedName>
</protein>
<dbReference type="KEGG" id="mdn:JT25_018935"/>
<sequence length="450" mass="47172">MRMAIKPTWLKHAISLFGGISLLAGCANINTLSRTTPLDFSKNEGKAVHLDIQQRLFIVNQVGKYCAEPSPDALAAFAAALGIGASVPPYGTGSLATSGSSSAASIGLRTQSITLMRDALYRMCEAYGNGELSGPQVMALLSRSQDLTAVILATEQLTGAVVAQQAGLSSSASADATSLMTATSQLLEVALKQQQEAQKSLEQGIERKSDSEGKQKLAQAELASAQSNRENNSGDDAAGQSAAARLLRAERELATADREIALAEEIRALRQKTLDATTERVESLKATLDSGATTAAASSSGSAAFSGSGSYNRLNDQSTVAIAGAVSSMVNNVLNKPYVLDYCMAMVSSNDNSKAAQYFSLCQDVILKAIKIDEVRVTGTSDEFEGGDLKTTSCIESWLNSDAANMAKLTKWRKLTAGGIDHVIFMFGKSAKSLRAAAVNDLSISCNLGG</sequence>
<gene>
    <name evidence="2" type="ORF">JT25_018935</name>
</gene>
<dbReference type="STRING" id="1538553.JT25_018935"/>
<dbReference type="PROSITE" id="PS51257">
    <property type="entry name" value="PROKAR_LIPOPROTEIN"/>
    <property type="match status" value="1"/>
</dbReference>
<dbReference type="EMBL" id="CP014476">
    <property type="protein sequence ID" value="AMK78540.1"/>
    <property type="molecule type" value="Genomic_DNA"/>
</dbReference>
<evidence type="ECO:0000256" key="1">
    <source>
        <dbReference type="SAM" id="MobiDB-lite"/>
    </source>
</evidence>
<keyword evidence="3" id="KW-1185">Reference proteome</keyword>
<dbReference type="AlphaFoldDB" id="A0A126T904"/>
<reference evidence="2 3" key="1">
    <citation type="journal article" date="2015" name="Environ. Microbiol.">
        <title>Methane oxidation coupled to nitrate reduction under hypoxia by the Gammaproteobacterium Methylomonas denitrificans, sp. nov. type strain FJG1.</title>
        <authorList>
            <person name="Kits K.D."/>
            <person name="Klotz M.G."/>
            <person name="Stein L.Y."/>
        </authorList>
    </citation>
    <scope>NUCLEOTIDE SEQUENCE [LARGE SCALE GENOMIC DNA]</scope>
    <source>
        <strain evidence="2 3">FJG1</strain>
    </source>
</reference>